<accession>A0ABR3JBQ1</accession>
<proteinExistence type="predicted"/>
<protein>
    <recommendedName>
        <fullName evidence="3">F-box domain-containing protein</fullName>
    </recommendedName>
</protein>
<evidence type="ECO:0000313" key="2">
    <source>
        <dbReference type="Proteomes" id="UP001556367"/>
    </source>
</evidence>
<dbReference type="EMBL" id="JASNQZ010000010">
    <property type="protein sequence ID" value="KAL0952971.1"/>
    <property type="molecule type" value="Genomic_DNA"/>
</dbReference>
<organism evidence="1 2">
    <name type="scientific">Hohenbuehelia grisea</name>
    <dbReference type="NCBI Taxonomy" id="104357"/>
    <lineage>
        <taxon>Eukaryota</taxon>
        <taxon>Fungi</taxon>
        <taxon>Dikarya</taxon>
        <taxon>Basidiomycota</taxon>
        <taxon>Agaricomycotina</taxon>
        <taxon>Agaricomycetes</taxon>
        <taxon>Agaricomycetidae</taxon>
        <taxon>Agaricales</taxon>
        <taxon>Pleurotineae</taxon>
        <taxon>Pleurotaceae</taxon>
        <taxon>Hohenbuehelia</taxon>
    </lineage>
</organism>
<comment type="caution">
    <text evidence="1">The sequence shown here is derived from an EMBL/GenBank/DDBJ whole genome shotgun (WGS) entry which is preliminary data.</text>
</comment>
<dbReference type="Proteomes" id="UP001556367">
    <property type="component" value="Unassembled WGS sequence"/>
</dbReference>
<sequence>MTTMQLRSRTRRPFNELAPELKIAIFTFCLPDHATNRDGSSCFTIHTLRLVCKDWRDIISESPELWSFVRICSRHPVLRDWLWLQLDQSQVSPLTVEIDGQATRKGFQKLVQQICTYAPRWKTIILFPQADLVKYLNSQMIPSFPLLECLEVVFETCVRSQIPKGILCAPKLRQLSLSSKYSLKLDGSLPSSLDVEEVRLNMPLVSMVRILRIIAPTVAVLHICEEFRYDDDALEFSILRQIRFPLVHTLQVGSGSAGFVELLENSLIFPAVRDIVSTLHGGFVLSALERLVVASNSPVLTTMALLLNPRDGRAPCTFPASQVSGLLGACPMLRQLKLHGCQKTFDEFVNLNEIPGSVREVHLQYNDDKHTPLKAEFKNGHLTLTRLFPPTGHVQRLIVSGKKSMYTDLCTIMGNQHPVRWEEIPFPVKHFNHFDGRVRDRGSFWA</sequence>
<reference evidence="2" key="1">
    <citation type="submission" date="2024-06" db="EMBL/GenBank/DDBJ databases">
        <title>Multi-omics analyses provide insights into the biosynthesis of the anticancer antibiotic pleurotin in Hohenbuehelia grisea.</title>
        <authorList>
            <person name="Weaver J.A."/>
            <person name="Alberti F."/>
        </authorList>
    </citation>
    <scope>NUCLEOTIDE SEQUENCE [LARGE SCALE GENOMIC DNA]</scope>
    <source>
        <strain evidence="2">T-177</strain>
    </source>
</reference>
<evidence type="ECO:0008006" key="3">
    <source>
        <dbReference type="Google" id="ProtNLM"/>
    </source>
</evidence>
<keyword evidence="2" id="KW-1185">Reference proteome</keyword>
<name>A0ABR3JBQ1_9AGAR</name>
<evidence type="ECO:0000313" key="1">
    <source>
        <dbReference type="EMBL" id="KAL0952971.1"/>
    </source>
</evidence>
<gene>
    <name evidence="1" type="ORF">HGRIS_007182</name>
</gene>